<name>A0A562RUS5_9BACT</name>
<dbReference type="RefSeq" id="WP_144684481.1">
    <property type="nucleotide sequence ID" value="NZ_VLLC01000011.1"/>
</dbReference>
<accession>A0A562RUS5</accession>
<evidence type="ECO:0000313" key="2">
    <source>
        <dbReference type="Proteomes" id="UP000318307"/>
    </source>
</evidence>
<comment type="caution">
    <text evidence="1">The sequence shown here is derived from an EMBL/GenBank/DDBJ whole genome shotgun (WGS) entry which is preliminary data.</text>
</comment>
<protein>
    <submittedName>
        <fullName evidence="1">Uncharacterized protein</fullName>
    </submittedName>
</protein>
<proteinExistence type="predicted"/>
<dbReference type="OrthoDB" id="5421164at2"/>
<dbReference type="AlphaFoldDB" id="A0A562RUS5"/>
<dbReference type="EMBL" id="VLLC01000011">
    <property type="protein sequence ID" value="TWI72294.1"/>
    <property type="molecule type" value="Genomic_DNA"/>
</dbReference>
<evidence type="ECO:0000313" key="1">
    <source>
        <dbReference type="EMBL" id="TWI72294.1"/>
    </source>
</evidence>
<sequence length="92" mass="10155">MISPAVANSADVCATLLMRLTGQGLDPGEVHRLVKDVYGLLRNGGAFTLAGINEALTRMGWYPDVMDTMTLELLMFLLESEFSMRIETHTVH</sequence>
<gene>
    <name evidence="1" type="ORF">LZ24_01702</name>
</gene>
<reference evidence="1 2" key="1">
    <citation type="submission" date="2019-07" db="EMBL/GenBank/DDBJ databases">
        <title>Genome sequencing of 100 strains of the haloalkaliphilic chemolithoautotrophic sulfur-oxidizing bacterium Thioalkalivibrio.</title>
        <authorList>
            <person name="Muyzer G."/>
        </authorList>
    </citation>
    <scope>NUCLEOTIDE SEQUENCE [LARGE SCALE GENOMIC DNA]</scope>
    <source>
        <strain evidence="1 2">ASO4-4</strain>
    </source>
</reference>
<dbReference type="Proteomes" id="UP000318307">
    <property type="component" value="Unassembled WGS sequence"/>
</dbReference>
<keyword evidence="2" id="KW-1185">Reference proteome</keyword>
<organism evidence="1 2">
    <name type="scientific">Desulfobotulus alkaliphilus</name>
    <dbReference type="NCBI Taxonomy" id="622671"/>
    <lineage>
        <taxon>Bacteria</taxon>
        <taxon>Pseudomonadati</taxon>
        <taxon>Thermodesulfobacteriota</taxon>
        <taxon>Desulfobacteria</taxon>
        <taxon>Desulfobacterales</taxon>
        <taxon>Desulfobacteraceae</taxon>
        <taxon>Desulfobotulus</taxon>
    </lineage>
</organism>